<dbReference type="HOGENOM" id="CLU_031506_4_0_7"/>
<feature type="binding site" evidence="4">
    <location>
        <position position="132"/>
    </location>
    <ligand>
        <name>a divalent metal cation</name>
        <dbReference type="ChEBI" id="CHEBI:60240"/>
        <label>2</label>
    </ligand>
</feature>
<evidence type="ECO:0000256" key="1">
    <source>
        <dbReference type="ARBA" id="ARBA00009275"/>
    </source>
</evidence>
<dbReference type="InterPro" id="IPR015991">
    <property type="entry name" value="TatD/YcfH-like"/>
</dbReference>
<dbReference type="KEGG" id="dao:Desac_1383"/>
<dbReference type="EMBL" id="CP002629">
    <property type="protein sequence ID" value="AEB09239.1"/>
    <property type="molecule type" value="Genomic_DNA"/>
</dbReference>
<dbReference type="PROSITE" id="PS01091">
    <property type="entry name" value="TATD_3"/>
    <property type="match status" value="1"/>
</dbReference>
<evidence type="ECO:0000313" key="6">
    <source>
        <dbReference type="Proteomes" id="UP000000483"/>
    </source>
</evidence>
<dbReference type="CDD" id="cd01310">
    <property type="entry name" value="TatD_DNAse"/>
    <property type="match status" value="1"/>
</dbReference>
<dbReference type="eggNOG" id="COG0084">
    <property type="taxonomic scope" value="Bacteria"/>
</dbReference>
<organism evidence="5 6">
    <name type="scientific">Desulfobacca acetoxidans (strain ATCC 700848 / DSM 11109 / ASRB2)</name>
    <dbReference type="NCBI Taxonomy" id="880072"/>
    <lineage>
        <taxon>Bacteria</taxon>
        <taxon>Pseudomonadati</taxon>
        <taxon>Thermodesulfobacteriota</taxon>
        <taxon>Desulfobaccia</taxon>
        <taxon>Desulfobaccales</taxon>
        <taxon>Desulfobaccaceae</taxon>
        <taxon>Desulfobacca</taxon>
    </lineage>
</organism>
<dbReference type="InterPro" id="IPR032466">
    <property type="entry name" value="Metal_Hydrolase"/>
</dbReference>
<dbReference type="GO" id="GO:0046872">
    <property type="term" value="F:metal ion binding"/>
    <property type="evidence" value="ECO:0007669"/>
    <property type="project" value="UniProtKB-KW"/>
</dbReference>
<keyword evidence="6" id="KW-1185">Reference proteome</keyword>
<reference evidence="5 6" key="1">
    <citation type="journal article" date="2011" name="Stand. Genomic Sci.">
        <title>Complete genome sequence of the acetate-degrading sulfate reducer Desulfobacca acetoxidans type strain (ASRB2).</title>
        <authorList>
            <person name="Goker M."/>
            <person name="Teshima H."/>
            <person name="Lapidus A."/>
            <person name="Nolan M."/>
            <person name="Lucas S."/>
            <person name="Hammon N."/>
            <person name="Deshpande S."/>
            <person name="Cheng J.F."/>
            <person name="Tapia R."/>
            <person name="Han C."/>
            <person name="Goodwin L."/>
            <person name="Pitluck S."/>
            <person name="Huntemann M."/>
            <person name="Liolios K."/>
            <person name="Ivanova N."/>
            <person name="Pagani I."/>
            <person name="Mavromatis K."/>
            <person name="Ovchinikova G."/>
            <person name="Pati A."/>
            <person name="Chen A."/>
            <person name="Palaniappan K."/>
            <person name="Land M."/>
            <person name="Hauser L."/>
            <person name="Brambilla E.M."/>
            <person name="Rohde M."/>
            <person name="Spring S."/>
            <person name="Detter J.C."/>
            <person name="Woyke T."/>
            <person name="Bristow J."/>
            <person name="Eisen J.A."/>
            <person name="Markowitz V."/>
            <person name="Hugenholtz P."/>
            <person name="Kyrpides N.C."/>
            <person name="Klenk H.P."/>
        </authorList>
    </citation>
    <scope>NUCLEOTIDE SEQUENCE [LARGE SCALE GENOMIC DNA]</scope>
    <source>
        <strain evidence="6">ATCC 700848 / DSM 11109 / ASRB2</strain>
    </source>
</reference>
<sequence length="263" mass="29594">MSTLRFADSHTHLDMPEFADDQEQIIEQARVAGVELMINVGISLDNSRQVLATVQERSGLYAAVGIHPHGASTVTEEALAAIADLLERPKVVALGEIGLDFYRLRSPAALQETWFRRFLDLAAERQKPVIIHTREATEATLNILREYRGRLRGGVMHCFSGNYEEARLFLDLGLEISFSGVLTYPNAKILQEAARRLPLDRLLIETDAPYLSPQPRRGRRNEPGYVVFTAQALAELKSLPLETIAQQTWNNTCRLFGLDRRVK</sequence>
<evidence type="ECO:0000256" key="2">
    <source>
        <dbReference type="ARBA" id="ARBA00022723"/>
    </source>
</evidence>
<dbReference type="InterPro" id="IPR018228">
    <property type="entry name" value="DNase_TatD-rel_CS"/>
</dbReference>
<keyword evidence="3 5" id="KW-0378">Hydrolase</keyword>
<comment type="similarity">
    <text evidence="1">Belongs to the metallo-dependent hydrolases superfamily. TatD-type hydrolase family.</text>
</comment>
<name>F2NHQ2_DESAR</name>
<dbReference type="InterPro" id="IPR001130">
    <property type="entry name" value="TatD-like"/>
</dbReference>
<dbReference type="AlphaFoldDB" id="F2NHQ2"/>
<keyword evidence="2 4" id="KW-0479">Metal-binding</keyword>
<dbReference type="SUPFAM" id="SSF51556">
    <property type="entry name" value="Metallo-dependent hydrolases"/>
    <property type="match status" value="1"/>
</dbReference>
<feature type="binding site" evidence="4">
    <location>
        <position position="96"/>
    </location>
    <ligand>
        <name>a divalent metal cation</name>
        <dbReference type="ChEBI" id="CHEBI:60240"/>
        <label>1</label>
    </ligand>
</feature>
<feature type="binding site" evidence="4">
    <location>
        <position position="10"/>
    </location>
    <ligand>
        <name>a divalent metal cation</name>
        <dbReference type="ChEBI" id="CHEBI:60240"/>
        <label>1</label>
    </ligand>
</feature>
<feature type="binding site" evidence="4">
    <location>
        <position position="12"/>
    </location>
    <ligand>
        <name>a divalent metal cation</name>
        <dbReference type="ChEBI" id="CHEBI:60240"/>
        <label>1</label>
    </ligand>
</feature>
<reference evidence="6" key="2">
    <citation type="submission" date="2011-03" db="EMBL/GenBank/DDBJ databases">
        <title>The complete genome of Desulfobacca acetoxidans DSM 11109.</title>
        <authorList>
            <consortium name="US DOE Joint Genome Institute (JGI-PGF)"/>
            <person name="Lucas S."/>
            <person name="Copeland A."/>
            <person name="Lapidus A."/>
            <person name="Bruce D."/>
            <person name="Goodwin L."/>
            <person name="Pitluck S."/>
            <person name="Peters L."/>
            <person name="Kyrpides N."/>
            <person name="Mavromatis K."/>
            <person name="Ivanova N."/>
            <person name="Ovchinnikova G."/>
            <person name="Teshima H."/>
            <person name="Detter J.C."/>
            <person name="Han C."/>
            <person name="Land M."/>
            <person name="Hauser L."/>
            <person name="Markowitz V."/>
            <person name="Cheng J.-F."/>
            <person name="Hugenholtz P."/>
            <person name="Woyke T."/>
            <person name="Wu D."/>
            <person name="Spring S."/>
            <person name="Schueler E."/>
            <person name="Brambilla E."/>
            <person name="Klenk H.-P."/>
            <person name="Eisen J.A."/>
        </authorList>
    </citation>
    <scope>NUCLEOTIDE SEQUENCE [LARGE SCALE GENOMIC DNA]</scope>
    <source>
        <strain evidence="6">ATCC 700848 / DSM 11109 / ASRB2</strain>
    </source>
</reference>
<proteinExistence type="inferred from homology"/>
<dbReference type="GO" id="GO:0004536">
    <property type="term" value="F:DNA nuclease activity"/>
    <property type="evidence" value="ECO:0007669"/>
    <property type="project" value="InterPro"/>
</dbReference>
<dbReference type="RefSeq" id="WP_013706351.1">
    <property type="nucleotide sequence ID" value="NC_015388.1"/>
</dbReference>
<dbReference type="Pfam" id="PF01026">
    <property type="entry name" value="TatD_DNase"/>
    <property type="match status" value="1"/>
</dbReference>
<gene>
    <name evidence="5" type="ordered locus">Desac_1383</name>
</gene>
<dbReference type="PANTHER" id="PTHR46124">
    <property type="entry name" value="D-AMINOACYL-TRNA DEACYLASE"/>
    <property type="match status" value="1"/>
</dbReference>
<dbReference type="Gene3D" id="3.20.20.140">
    <property type="entry name" value="Metal-dependent hydrolases"/>
    <property type="match status" value="1"/>
</dbReference>
<evidence type="ECO:0000256" key="4">
    <source>
        <dbReference type="PIRSR" id="PIRSR005902-1"/>
    </source>
</evidence>
<dbReference type="PROSITE" id="PS01090">
    <property type="entry name" value="TATD_2"/>
    <property type="match status" value="1"/>
</dbReference>
<dbReference type="PIRSF" id="PIRSF005902">
    <property type="entry name" value="DNase_TatD"/>
    <property type="match status" value="1"/>
</dbReference>
<evidence type="ECO:0000313" key="5">
    <source>
        <dbReference type="EMBL" id="AEB09239.1"/>
    </source>
</evidence>
<dbReference type="PANTHER" id="PTHR46124:SF2">
    <property type="entry name" value="D-AMINOACYL-TRNA DEACYLASE"/>
    <property type="match status" value="1"/>
</dbReference>
<dbReference type="GO" id="GO:0005829">
    <property type="term" value="C:cytosol"/>
    <property type="evidence" value="ECO:0007669"/>
    <property type="project" value="TreeGrafter"/>
</dbReference>
<dbReference type="FunFam" id="3.20.20.140:FF:000005">
    <property type="entry name" value="TatD family hydrolase"/>
    <property type="match status" value="1"/>
</dbReference>
<accession>F2NHQ2</accession>
<feature type="binding site" evidence="4">
    <location>
        <position position="157"/>
    </location>
    <ligand>
        <name>a divalent metal cation</name>
        <dbReference type="ChEBI" id="CHEBI:60240"/>
        <label>2</label>
    </ligand>
</feature>
<protein>
    <submittedName>
        <fullName evidence="5">Hydrolase, TatD family</fullName>
    </submittedName>
</protein>
<dbReference type="Proteomes" id="UP000000483">
    <property type="component" value="Chromosome"/>
</dbReference>
<evidence type="ECO:0000256" key="3">
    <source>
        <dbReference type="ARBA" id="ARBA00022801"/>
    </source>
</evidence>
<feature type="binding site" evidence="4">
    <location>
        <position position="207"/>
    </location>
    <ligand>
        <name>a divalent metal cation</name>
        <dbReference type="ChEBI" id="CHEBI:60240"/>
        <label>1</label>
    </ligand>
</feature>
<dbReference type="GO" id="GO:0016788">
    <property type="term" value="F:hydrolase activity, acting on ester bonds"/>
    <property type="evidence" value="ECO:0007669"/>
    <property type="project" value="InterPro"/>
</dbReference>
<dbReference type="STRING" id="880072.Desac_1383"/>
<dbReference type="NCBIfam" id="TIGR00010">
    <property type="entry name" value="YchF/TatD family DNA exonuclease"/>
    <property type="match status" value="1"/>
</dbReference>